<dbReference type="AlphaFoldDB" id="A0A9Q1J515"/>
<dbReference type="OrthoDB" id="9530842at2759"/>
<feature type="transmembrane region" description="Helical" evidence="1">
    <location>
        <begin position="12"/>
        <end position="30"/>
    </location>
</feature>
<keyword evidence="1" id="KW-0812">Transmembrane</keyword>
<dbReference type="Proteomes" id="UP001152622">
    <property type="component" value="Chromosome 4"/>
</dbReference>
<keyword evidence="3" id="KW-1185">Reference proteome</keyword>
<dbReference type="EMBL" id="JAINUF010000004">
    <property type="protein sequence ID" value="KAJ8365945.1"/>
    <property type="molecule type" value="Genomic_DNA"/>
</dbReference>
<protein>
    <submittedName>
        <fullName evidence="2">Uncharacterized protein</fullName>
    </submittedName>
</protein>
<gene>
    <name evidence="2" type="ORF">SKAU_G00147760</name>
</gene>
<keyword evidence="1" id="KW-1133">Transmembrane helix</keyword>
<reference evidence="2" key="1">
    <citation type="journal article" date="2023" name="Science">
        <title>Genome structures resolve the early diversification of teleost fishes.</title>
        <authorList>
            <person name="Parey E."/>
            <person name="Louis A."/>
            <person name="Montfort J."/>
            <person name="Bouchez O."/>
            <person name="Roques C."/>
            <person name="Iampietro C."/>
            <person name="Lluch J."/>
            <person name="Castinel A."/>
            <person name="Donnadieu C."/>
            <person name="Desvignes T."/>
            <person name="Floi Bucao C."/>
            <person name="Jouanno E."/>
            <person name="Wen M."/>
            <person name="Mejri S."/>
            <person name="Dirks R."/>
            <person name="Jansen H."/>
            <person name="Henkel C."/>
            <person name="Chen W.J."/>
            <person name="Zahm M."/>
            <person name="Cabau C."/>
            <person name="Klopp C."/>
            <person name="Thompson A.W."/>
            <person name="Robinson-Rechavi M."/>
            <person name="Braasch I."/>
            <person name="Lecointre G."/>
            <person name="Bobe J."/>
            <person name="Postlethwait J.H."/>
            <person name="Berthelot C."/>
            <person name="Roest Crollius H."/>
            <person name="Guiguen Y."/>
        </authorList>
    </citation>
    <scope>NUCLEOTIDE SEQUENCE</scope>
    <source>
        <strain evidence="2">WJC10195</strain>
    </source>
</reference>
<name>A0A9Q1J515_SYNKA</name>
<evidence type="ECO:0000256" key="1">
    <source>
        <dbReference type="SAM" id="Phobius"/>
    </source>
</evidence>
<comment type="caution">
    <text evidence="2">The sequence shown here is derived from an EMBL/GenBank/DDBJ whole genome shotgun (WGS) entry which is preliminary data.</text>
</comment>
<evidence type="ECO:0000313" key="3">
    <source>
        <dbReference type="Proteomes" id="UP001152622"/>
    </source>
</evidence>
<keyword evidence="1" id="KW-0472">Membrane</keyword>
<accession>A0A9Q1J515</accession>
<sequence>MGLKSFWNNYKVLIVMGTSLGLIHAGWYHLKTNPLLRKQGGEYIPDPAIVAHVAPPPPSPQVPKPSKEK</sequence>
<organism evidence="2 3">
    <name type="scientific">Synaphobranchus kaupii</name>
    <name type="common">Kaup's arrowtooth eel</name>
    <dbReference type="NCBI Taxonomy" id="118154"/>
    <lineage>
        <taxon>Eukaryota</taxon>
        <taxon>Metazoa</taxon>
        <taxon>Chordata</taxon>
        <taxon>Craniata</taxon>
        <taxon>Vertebrata</taxon>
        <taxon>Euteleostomi</taxon>
        <taxon>Actinopterygii</taxon>
        <taxon>Neopterygii</taxon>
        <taxon>Teleostei</taxon>
        <taxon>Anguilliformes</taxon>
        <taxon>Synaphobranchidae</taxon>
        <taxon>Synaphobranchus</taxon>
    </lineage>
</organism>
<proteinExistence type="predicted"/>
<evidence type="ECO:0000313" key="2">
    <source>
        <dbReference type="EMBL" id="KAJ8365945.1"/>
    </source>
</evidence>